<dbReference type="GO" id="GO:0009062">
    <property type="term" value="P:fatty acid catabolic process"/>
    <property type="evidence" value="ECO:0007669"/>
    <property type="project" value="TreeGrafter"/>
</dbReference>
<organism evidence="6 7">
    <name type="scientific">Talaromyces rugulosus</name>
    <name type="common">Penicillium rugulosum</name>
    <dbReference type="NCBI Taxonomy" id="121627"/>
    <lineage>
        <taxon>Eukaryota</taxon>
        <taxon>Fungi</taxon>
        <taxon>Dikarya</taxon>
        <taxon>Ascomycota</taxon>
        <taxon>Pezizomycotina</taxon>
        <taxon>Eurotiomycetes</taxon>
        <taxon>Eurotiomycetidae</taxon>
        <taxon>Eurotiales</taxon>
        <taxon>Trichocomaceae</taxon>
        <taxon>Talaromyces</taxon>
        <taxon>Talaromyces sect. Islandici</taxon>
    </lineage>
</organism>
<dbReference type="InterPro" id="IPR029069">
    <property type="entry name" value="HotDog_dom_sf"/>
</dbReference>
<proteinExistence type="inferred from homology"/>
<dbReference type="RefSeq" id="XP_035348118.1">
    <property type="nucleotide sequence ID" value="XM_035492225.1"/>
</dbReference>
<dbReference type="InterPro" id="IPR049449">
    <property type="entry name" value="TesB_ACOT8-like_N"/>
</dbReference>
<dbReference type="GO" id="GO:0047617">
    <property type="term" value="F:fatty acyl-CoA hydrolase activity"/>
    <property type="evidence" value="ECO:0007669"/>
    <property type="project" value="InterPro"/>
</dbReference>
<gene>
    <name evidence="6" type="ORF">TRUGW13939_09100</name>
</gene>
<protein>
    <recommendedName>
        <fullName evidence="8">F-box domain-containing protein</fullName>
    </recommendedName>
</protein>
<dbReference type="Pfam" id="PF20789">
    <property type="entry name" value="4HBT_3C"/>
    <property type="match status" value="1"/>
</dbReference>
<feature type="domain" description="Acyl-CoA thioesterase-like C-terminal" evidence="5">
    <location>
        <begin position="161"/>
        <end position="354"/>
    </location>
</feature>
<comment type="similarity">
    <text evidence="1">Belongs to the C/M/P thioester hydrolase family.</text>
</comment>
<feature type="domain" description="Acyl-CoA thioesterase-like N-terminal HotDog" evidence="4">
    <location>
        <begin position="43"/>
        <end position="127"/>
    </location>
</feature>
<feature type="region of interest" description="Disordered" evidence="3">
    <location>
        <begin position="132"/>
        <end position="176"/>
    </location>
</feature>
<name>A0A7H8R6E8_TALRU</name>
<evidence type="ECO:0000313" key="6">
    <source>
        <dbReference type="EMBL" id="QKX61944.1"/>
    </source>
</evidence>
<dbReference type="FunFam" id="3.10.129.10:FF:000074">
    <property type="entry name" value="Acyl-CoA thioesterase II"/>
    <property type="match status" value="1"/>
</dbReference>
<evidence type="ECO:0008006" key="8">
    <source>
        <dbReference type="Google" id="ProtNLM"/>
    </source>
</evidence>
<keyword evidence="7" id="KW-1185">Reference proteome</keyword>
<dbReference type="GeneID" id="55996584"/>
<sequence>MASKGVTMFDPPPLDDKKAPIENVLELTPILDIGPDVFTNTRPLWHPPGARGVYGGSVIAQCLSAAQRTVPEQFFVHSMHCYFVLAGDSELPIAYHVERVRTGKSFATRTVQARQRGRPIFTTTLSFNRINSGGKKRVEHSTRMPDVSPPKDLPTSRDPKSPFEVQNPGRDTISKDIPLDEKRVGHWVRFRGHISELGGRQAHLAALAYMTDNYFIGTVSRVHNIPRFSSPTALHRALKALKNPSDLDSEGISRYFKEFAEEEASEIRASTRDGTLTANKLSSIIKRRDDRQIGMMVSLDHTIYFHDPLGFRSDDWLLCQMESPWAGEGRGLVMQKIWSRDGVHVATCVQEGVVRLQQDEETRESKLARKNIEKNAARCFFLWESRLTTSMGTLTNLPTELILIVTRQLRNIEDFLALRSTCRLTYDILSENTAPHTILDLLAASAPTFCSPHPYFLVAALARQTSEWALADPAARIPPLRKAFRGGIDALFAFCLEHAPRGLTLDEIRHLHSLRFSVLNPLTDAIDRMAGPQYNATPDFWEGGVSEPNTLYTEPSRATMQILIYGELFGTSFDHFLDRPLRFADTSVPASPASLSPPPSASSSVSFFSTSSDPRLPKEYPVFTIQDRLDFVKYCIPDWNCSAWGPFEVDRIGPYQVREVEGDHTSNLPADQTALRHVLTCRRWRRMWREGMAKVDKDDFSPPPPTRRLSIISIMSYEDRSSPSRPAPEDIGPRAHYWADHFSWVGDEGKTDIPNLSTENWRQKLYRDALVFQGIEGMQLITLPTHKISPRVLEKARWIRQKISELQVPIEMTTFGRLTPMLVSSAPDLSQELWLGVRGRWRPSVNV</sequence>
<dbReference type="Pfam" id="PF13622">
    <property type="entry name" value="4HBT_3"/>
    <property type="match status" value="1"/>
</dbReference>
<dbReference type="InterPro" id="IPR042171">
    <property type="entry name" value="Acyl-CoA_hotdog"/>
</dbReference>
<evidence type="ECO:0000256" key="2">
    <source>
        <dbReference type="ARBA" id="ARBA00022801"/>
    </source>
</evidence>
<evidence type="ECO:0000313" key="7">
    <source>
        <dbReference type="Proteomes" id="UP000509510"/>
    </source>
</evidence>
<evidence type="ECO:0000256" key="3">
    <source>
        <dbReference type="SAM" id="MobiDB-lite"/>
    </source>
</evidence>
<dbReference type="PANTHER" id="PTHR11066">
    <property type="entry name" value="ACYL-COA THIOESTERASE"/>
    <property type="match status" value="1"/>
</dbReference>
<dbReference type="KEGG" id="trg:TRUGW13939_09100"/>
<dbReference type="PANTHER" id="PTHR11066:SF34">
    <property type="entry name" value="ACYL-COENZYME A THIOESTERASE 8"/>
    <property type="match status" value="1"/>
</dbReference>
<dbReference type="InterPro" id="IPR049450">
    <property type="entry name" value="ACOT8-like_C"/>
</dbReference>
<evidence type="ECO:0000256" key="1">
    <source>
        <dbReference type="ARBA" id="ARBA00006538"/>
    </source>
</evidence>
<dbReference type="AlphaFoldDB" id="A0A7H8R6E8"/>
<dbReference type="SUPFAM" id="SSF54637">
    <property type="entry name" value="Thioesterase/thiol ester dehydrase-isomerase"/>
    <property type="match status" value="2"/>
</dbReference>
<dbReference type="Gene3D" id="2.40.160.210">
    <property type="entry name" value="Acyl-CoA thioesterase, double hotdog domain"/>
    <property type="match status" value="1"/>
</dbReference>
<dbReference type="GO" id="GO:0006637">
    <property type="term" value="P:acyl-CoA metabolic process"/>
    <property type="evidence" value="ECO:0007669"/>
    <property type="project" value="InterPro"/>
</dbReference>
<dbReference type="CDD" id="cd03445">
    <property type="entry name" value="Thioesterase_II_repeat2"/>
    <property type="match status" value="1"/>
</dbReference>
<dbReference type="Proteomes" id="UP000509510">
    <property type="component" value="Chromosome V"/>
</dbReference>
<evidence type="ECO:0000259" key="4">
    <source>
        <dbReference type="Pfam" id="PF13622"/>
    </source>
</evidence>
<evidence type="ECO:0000259" key="5">
    <source>
        <dbReference type="Pfam" id="PF20789"/>
    </source>
</evidence>
<dbReference type="GO" id="GO:0005782">
    <property type="term" value="C:peroxisomal matrix"/>
    <property type="evidence" value="ECO:0007669"/>
    <property type="project" value="UniProtKB-SubCell"/>
</dbReference>
<dbReference type="EMBL" id="CP055902">
    <property type="protein sequence ID" value="QKX61944.1"/>
    <property type="molecule type" value="Genomic_DNA"/>
</dbReference>
<keyword evidence="2" id="KW-0378">Hydrolase</keyword>
<reference evidence="7" key="1">
    <citation type="submission" date="2020-06" db="EMBL/GenBank/DDBJ databases">
        <title>A chromosome-scale genome assembly of Talaromyces rugulosus W13939.</title>
        <authorList>
            <person name="Wang B."/>
            <person name="Guo L."/>
            <person name="Ye K."/>
            <person name="Wang L."/>
        </authorList>
    </citation>
    <scope>NUCLEOTIDE SEQUENCE [LARGE SCALE GENOMIC DNA]</scope>
    <source>
        <strain evidence="7">W13939</strain>
    </source>
</reference>
<dbReference type="InterPro" id="IPR003703">
    <property type="entry name" value="Acyl_CoA_thio"/>
</dbReference>
<dbReference type="CDD" id="cd03444">
    <property type="entry name" value="Thioesterase_II_repeat1"/>
    <property type="match status" value="1"/>
</dbReference>
<dbReference type="OrthoDB" id="68328at2759"/>
<accession>A0A7H8R6E8</accession>